<feature type="region of interest" description="Disordered" evidence="1">
    <location>
        <begin position="468"/>
        <end position="487"/>
    </location>
</feature>
<name>A0AAD3CLE5_9STRA</name>
<proteinExistence type="predicted"/>
<keyword evidence="4" id="KW-1185">Reference proteome</keyword>
<evidence type="ECO:0000256" key="1">
    <source>
        <dbReference type="SAM" id="MobiDB-lite"/>
    </source>
</evidence>
<keyword evidence="2" id="KW-1133">Transmembrane helix</keyword>
<evidence type="ECO:0000313" key="4">
    <source>
        <dbReference type="Proteomes" id="UP001054902"/>
    </source>
</evidence>
<accession>A0AAD3CLE5</accession>
<dbReference type="AlphaFoldDB" id="A0AAD3CLE5"/>
<reference evidence="3 4" key="1">
    <citation type="journal article" date="2021" name="Sci. Rep.">
        <title>The genome of the diatom Chaetoceros tenuissimus carries an ancient integrated fragment of an extant virus.</title>
        <authorList>
            <person name="Hongo Y."/>
            <person name="Kimura K."/>
            <person name="Takaki Y."/>
            <person name="Yoshida Y."/>
            <person name="Baba S."/>
            <person name="Kobayashi G."/>
            <person name="Nagasaki K."/>
            <person name="Hano T."/>
            <person name="Tomaru Y."/>
        </authorList>
    </citation>
    <scope>NUCLEOTIDE SEQUENCE [LARGE SCALE GENOMIC DNA]</scope>
    <source>
        <strain evidence="3 4">NIES-3715</strain>
    </source>
</reference>
<keyword evidence="2" id="KW-0812">Transmembrane</keyword>
<gene>
    <name evidence="3" type="ORF">CTEN210_03690</name>
</gene>
<feature type="compositionally biased region" description="Acidic residues" evidence="1">
    <location>
        <begin position="475"/>
        <end position="487"/>
    </location>
</feature>
<evidence type="ECO:0000256" key="2">
    <source>
        <dbReference type="SAM" id="Phobius"/>
    </source>
</evidence>
<organism evidence="3 4">
    <name type="scientific">Chaetoceros tenuissimus</name>
    <dbReference type="NCBI Taxonomy" id="426638"/>
    <lineage>
        <taxon>Eukaryota</taxon>
        <taxon>Sar</taxon>
        <taxon>Stramenopiles</taxon>
        <taxon>Ochrophyta</taxon>
        <taxon>Bacillariophyta</taxon>
        <taxon>Coscinodiscophyceae</taxon>
        <taxon>Chaetocerotophycidae</taxon>
        <taxon>Chaetocerotales</taxon>
        <taxon>Chaetocerotaceae</taxon>
        <taxon>Chaetoceros</taxon>
    </lineage>
</organism>
<feature type="transmembrane region" description="Helical" evidence="2">
    <location>
        <begin position="317"/>
        <end position="339"/>
    </location>
</feature>
<keyword evidence="2" id="KW-0472">Membrane</keyword>
<protein>
    <submittedName>
        <fullName evidence="3">Uncharacterized protein</fullName>
    </submittedName>
</protein>
<feature type="transmembrane region" description="Helical" evidence="2">
    <location>
        <begin position="435"/>
        <end position="457"/>
    </location>
</feature>
<evidence type="ECO:0000313" key="3">
    <source>
        <dbReference type="EMBL" id="GFH47215.1"/>
    </source>
</evidence>
<sequence>MSSPFYDQAIFSVAKNGLDVAVSKFGNGGSILTTSHAERIDSFQNVTTVFRNDLLALDSRSNDYLTNVLKSGYEEVSSNERKMSTQISWVQLSCMCMTDLCDLRAAIDMFLVTKTGNYTVTSPVLLLGEDEKYLDCLSQPLLPSLDELELVGCTWVQGEFRTVTCIDDNLENLKFVHKETGLTVGRSLIANELFPSNADFIPTDVTFEDIMNSPFLTFPNPDWDVVGVFAYLNDAKNSMAFSIFDTFFGAFIGYWFEISPSKVPLSAFIRQTDYFSNTRLKDSVFNVSAYTQSTVNSLPLMMDIRTNRPEVSPTPEVWSGITLLTIAAGALGVFLSISWRQLRPLENRNRNWFVFAMNLVLILVPTATFIVELVAYILRWKVEHEQNSYSEAMVSTSTTFADRFFRLMPYNIGIKGTTFVVTIYSIQESDESSDLTWLFIFGAFLALATLLSSLFLAPRYNEHILGGNEDRDGIQEADEDFEDDERI</sequence>
<dbReference type="Proteomes" id="UP001054902">
    <property type="component" value="Unassembled WGS sequence"/>
</dbReference>
<feature type="transmembrane region" description="Helical" evidence="2">
    <location>
        <begin position="351"/>
        <end position="378"/>
    </location>
</feature>
<comment type="caution">
    <text evidence="3">The sequence shown here is derived from an EMBL/GenBank/DDBJ whole genome shotgun (WGS) entry which is preliminary data.</text>
</comment>
<dbReference type="EMBL" id="BLLK01000022">
    <property type="protein sequence ID" value="GFH47215.1"/>
    <property type="molecule type" value="Genomic_DNA"/>
</dbReference>